<dbReference type="InterPro" id="IPR013525">
    <property type="entry name" value="ABC2_TM"/>
</dbReference>
<dbReference type="PANTHER" id="PTHR48041">
    <property type="entry name" value="ABC TRANSPORTER G FAMILY MEMBER 28"/>
    <property type="match status" value="1"/>
</dbReference>
<feature type="domain" description="ABC-2 type transporter transmembrane" evidence="7">
    <location>
        <begin position="4"/>
        <end position="88"/>
    </location>
</feature>
<gene>
    <name evidence="8" type="ORF">PEVE_00011362</name>
</gene>
<proteinExistence type="predicted"/>
<feature type="non-terminal residue" evidence="8">
    <location>
        <position position="1"/>
    </location>
</feature>
<name>A0ABN8RGH8_9CNID</name>
<evidence type="ECO:0000256" key="1">
    <source>
        <dbReference type="ARBA" id="ARBA00004141"/>
    </source>
</evidence>
<keyword evidence="5 6" id="KW-0472">Membrane</keyword>
<comment type="subcellular location">
    <subcellularLocation>
        <location evidence="1">Membrane</location>
        <topology evidence="1">Multi-pass membrane protein</topology>
    </subcellularLocation>
</comment>
<evidence type="ECO:0000256" key="2">
    <source>
        <dbReference type="ARBA" id="ARBA00022448"/>
    </source>
</evidence>
<feature type="transmembrane region" description="Helical" evidence="6">
    <location>
        <begin position="6"/>
        <end position="29"/>
    </location>
</feature>
<evidence type="ECO:0000256" key="4">
    <source>
        <dbReference type="ARBA" id="ARBA00022989"/>
    </source>
</evidence>
<sequence>LRENVLRFIYAYGILALVSVVAVSYGYIVSTVAPSVPAASAISAPLLLPLLLIGGFYVKNNTIPDWLSWLQYLSWFKYGFETLVVNQWDGYENIACTPQENRTGVPCINNGDEAITYLALDKDNVMIDIYALLALAVGFRIISFLFLLRKAYRRP</sequence>
<evidence type="ECO:0000256" key="5">
    <source>
        <dbReference type="ARBA" id="ARBA00023136"/>
    </source>
</evidence>
<keyword evidence="2" id="KW-0813">Transport</keyword>
<dbReference type="PANTHER" id="PTHR48041:SF139">
    <property type="entry name" value="PROTEIN SCARLET"/>
    <property type="match status" value="1"/>
</dbReference>
<evidence type="ECO:0000256" key="3">
    <source>
        <dbReference type="ARBA" id="ARBA00022692"/>
    </source>
</evidence>
<keyword evidence="9" id="KW-1185">Reference proteome</keyword>
<keyword evidence="3 6" id="KW-0812">Transmembrane</keyword>
<dbReference type="InterPro" id="IPR050352">
    <property type="entry name" value="ABCG_transporters"/>
</dbReference>
<evidence type="ECO:0000256" key="6">
    <source>
        <dbReference type="SAM" id="Phobius"/>
    </source>
</evidence>
<evidence type="ECO:0000259" key="7">
    <source>
        <dbReference type="Pfam" id="PF01061"/>
    </source>
</evidence>
<protein>
    <recommendedName>
        <fullName evidence="7">ABC-2 type transporter transmembrane domain-containing protein</fullName>
    </recommendedName>
</protein>
<feature type="transmembrane region" description="Helical" evidence="6">
    <location>
        <begin position="36"/>
        <end position="58"/>
    </location>
</feature>
<dbReference type="Pfam" id="PF01061">
    <property type="entry name" value="ABC2_membrane"/>
    <property type="match status" value="1"/>
</dbReference>
<feature type="transmembrane region" description="Helical" evidence="6">
    <location>
        <begin position="129"/>
        <end position="148"/>
    </location>
</feature>
<evidence type="ECO:0000313" key="8">
    <source>
        <dbReference type="EMBL" id="CAH3177689.1"/>
    </source>
</evidence>
<accession>A0ABN8RGH8</accession>
<organism evidence="8 9">
    <name type="scientific">Porites evermanni</name>
    <dbReference type="NCBI Taxonomy" id="104178"/>
    <lineage>
        <taxon>Eukaryota</taxon>
        <taxon>Metazoa</taxon>
        <taxon>Cnidaria</taxon>
        <taxon>Anthozoa</taxon>
        <taxon>Hexacorallia</taxon>
        <taxon>Scleractinia</taxon>
        <taxon>Fungiina</taxon>
        <taxon>Poritidae</taxon>
        <taxon>Porites</taxon>
    </lineage>
</organism>
<keyword evidence="4 6" id="KW-1133">Transmembrane helix</keyword>
<evidence type="ECO:0000313" key="9">
    <source>
        <dbReference type="Proteomes" id="UP001159427"/>
    </source>
</evidence>
<reference evidence="8 9" key="1">
    <citation type="submission" date="2022-05" db="EMBL/GenBank/DDBJ databases">
        <authorList>
            <consortium name="Genoscope - CEA"/>
            <person name="William W."/>
        </authorList>
    </citation>
    <scope>NUCLEOTIDE SEQUENCE [LARGE SCALE GENOMIC DNA]</scope>
</reference>
<dbReference type="Proteomes" id="UP001159427">
    <property type="component" value="Unassembled WGS sequence"/>
</dbReference>
<comment type="caution">
    <text evidence="8">The sequence shown here is derived from an EMBL/GenBank/DDBJ whole genome shotgun (WGS) entry which is preliminary data.</text>
</comment>
<dbReference type="EMBL" id="CALNXI010001819">
    <property type="protein sequence ID" value="CAH3177689.1"/>
    <property type="molecule type" value="Genomic_DNA"/>
</dbReference>